<protein>
    <submittedName>
        <fullName evidence="2">Uncharacterized protein</fullName>
    </submittedName>
</protein>
<name>A0A428JRV2_9BACT</name>
<reference evidence="2 3" key="1">
    <citation type="submission" date="2018-12" db="EMBL/GenBank/DDBJ databases">
        <authorList>
            <person name="Feng G."/>
            <person name="Zhu H."/>
        </authorList>
    </citation>
    <scope>NUCLEOTIDE SEQUENCE [LARGE SCALE GENOMIC DNA]</scope>
    <source>
        <strain evidence="2 3">9PBR-2</strain>
    </source>
</reference>
<organism evidence="2 3">
    <name type="scientific">Hymenobacter metallilatus</name>
    <dbReference type="NCBI Taxonomy" id="2493666"/>
    <lineage>
        <taxon>Bacteria</taxon>
        <taxon>Pseudomonadati</taxon>
        <taxon>Bacteroidota</taxon>
        <taxon>Cytophagia</taxon>
        <taxon>Cytophagales</taxon>
        <taxon>Hymenobacteraceae</taxon>
        <taxon>Hymenobacter</taxon>
    </lineage>
</organism>
<accession>A0A428JRV2</accession>
<evidence type="ECO:0000313" key="2">
    <source>
        <dbReference type="EMBL" id="RSK36309.1"/>
    </source>
</evidence>
<evidence type="ECO:0000256" key="1">
    <source>
        <dbReference type="SAM" id="Phobius"/>
    </source>
</evidence>
<feature type="transmembrane region" description="Helical" evidence="1">
    <location>
        <begin position="12"/>
        <end position="28"/>
    </location>
</feature>
<evidence type="ECO:0000313" key="3">
    <source>
        <dbReference type="Proteomes" id="UP000280066"/>
    </source>
</evidence>
<proteinExistence type="predicted"/>
<dbReference type="EMBL" id="RWIS01000002">
    <property type="protein sequence ID" value="RSK36309.1"/>
    <property type="molecule type" value="Genomic_DNA"/>
</dbReference>
<comment type="caution">
    <text evidence="2">The sequence shown here is derived from an EMBL/GenBank/DDBJ whole genome shotgun (WGS) entry which is preliminary data.</text>
</comment>
<gene>
    <name evidence="2" type="ORF">EI290_05355</name>
</gene>
<dbReference type="RefSeq" id="WP_125427488.1">
    <property type="nucleotide sequence ID" value="NZ_RWIS01000002.1"/>
</dbReference>
<keyword evidence="1" id="KW-0472">Membrane</keyword>
<dbReference type="OrthoDB" id="886998at2"/>
<keyword evidence="3" id="KW-1185">Reference proteome</keyword>
<dbReference type="Proteomes" id="UP000280066">
    <property type="component" value="Unassembled WGS sequence"/>
</dbReference>
<keyword evidence="1" id="KW-1133">Transmembrane helix</keyword>
<keyword evidence="1" id="KW-0812">Transmembrane</keyword>
<sequence length="129" mass="14601">MQLNGKSLKKWLLLLVAGIAFYFSFDFLDDFLDKQMLGDHPEVILAAKYGAKTSPRILSHTGEIFSEEYKMNTLDSKQDSLELDIKLEGKKATAIINTRAVKQVSGIWNIYRSDTTFTEQAPQLGPTKR</sequence>
<dbReference type="AlphaFoldDB" id="A0A428JRV2"/>